<dbReference type="Proteomes" id="UP000274822">
    <property type="component" value="Unassembled WGS sequence"/>
</dbReference>
<name>A0A433Q014_9FUNG</name>
<comment type="subunit">
    <text evidence="1">Part of the nuclear pore complex (NPC).</text>
</comment>
<keyword evidence="1" id="KW-0813">Transport</keyword>
<dbReference type="InterPro" id="IPR007252">
    <property type="entry name" value="Nup84/Nup107"/>
</dbReference>
<keyword evidence="1" id="KW-0653">Protein transport</keyword>
<evidence type="ECO:0000256" key="1">
    <source>
        <dbReference type="RuleBase" id="RU365072"/>
    </source>
</evidence>
<dbReference type="EMBL" id="RBNJ01019890">
    <property type="protein sequence ID" value="RUS23149.1"/>
    <property type="molecule type" value="Genomic_DNA"/>
</dbReference>
<dbReference type="Pfam" id="PF04121">
    <property type="entry name" value="Nup84_Nup100"/>
    <property type="match status" value="1"/>
</dbReference>
<dbReference type="GO" id="GO:0015031">
    <property type="term" value="P:protein transport"/>
    <property type="evidence" value="ECO:0007669"/>
    <property type="project" value="UniProtKB-KW"/>
</dbReference>
<reference evidence="2 3" key="1">
    <citation type="journal article" date="2018" name="New Phytol.">
        <title>Phylogenomics of Endogonaceae and evolution of mycorrhizas within Mucoromycota.</title>
        <authorList>
            <person name="Chang Y."/>
            <person name="Desiro A."/>
            <person name="Na H."/>
            <person name="Sandor L."/>
            <person name="Lipzen A."/>
            <person name="Clum A."/>
            <person name="Barry K."/>
            <person name="Grigoriev I.V."/>
            <person name="Martin F.M."/>
            <person name="Stajich J.E."/>
            <person name="Smith M.E."/>
            <person name="Bonito G."/>
            <person name="Spatafora J.W."/>
        </authorList>
    </citation>
    <scope>NUCLEOTIDE SEQUENCE [LARGE SCALE GENOMIC DNA]</scope>
    <source>
        <strain evidence="2 3">AD002</strain>
    </source>
</reference>
<proteinExistence type="inferred from homology"/>
<organism evidence="2 3">
    <name type="scientific">Jimgerdemannia flammicorona</name>
    <dbReference type="NCBI Taxonomy" id="994334"/>
    <lineage>
        <taxon>Eukaryota</taxon>
        <taxon>Fungi</taxon>
        <taxon>Fungi incertae sedis</taxon>
        <taxon>Mucoromycota</taxon>
        <taxon>Mucoromycotina</taxon>
        <taxon>Endogonomycetes</taxon>
        <taxon>Endogonales</taxon>
        <taxon>Endogonaceae</taxon>
        <taxon>Jimgerdemannia</taxon>
    </lineage>
</organism>
<protein>
    <recommendedName>
        <fullName evidence="1">Nuclear pore complex protein</fullName>
    </recommendedName>
</protein>
<evidence type="ECO:0000313" key="2">
    <source>
        <dbReference type="EMBL" id="RUS23149.1"/>
    </source>
</evidence>
<dbReference type="AlphaFoldDB" id="A0A433Q014"/>
<accession>A0A433Q014</accession>
<gene>
    <name evidence="2" type="ORF">BC938DRAFT_475131</name>
</gene>
<comment type="similarity">
    <text evidence="1">Belongs to the nucleoporin Nup84/Nup107 family.</text>
</comment>
<keyword evidence="1" id="KW-0906">Nuclear pore complex</keyword>
<comment type="caution">
    <text evidence="2">The sequence shown here is derived from an EMBL/GenBank/DDBJ whole genome shotgun (WGS) entry which is preliminary data.</text>
</comment>
<keyword evidence="1" id="KW-0509">mRNA transport</keyword>
<evidence type="ECO:0000313" key="3">
    <source>
        <dbReference type="Proteomes" id="UP000274822"/>
    </source>
</evidence>
<keyword evidence="1" id="KW-0539">Nucleus</keyword>
<keyword evidence="1" id="KW-0472">Membrane</keyword>
<comment type="subcellular location">
    <subcellularLocation>
        <location evidence="1">Nucleus</location>
        <location evidence="1">Nuclear pore complex</location>
    </subcellularLocation>
    <subcellularLocation>
        <location evidence="1">Nucleus membrane</location>
    </subcellularLocation>
</comment>
<keyword evidence="1" id="KW-0811">Translocation</keyword>
<feature type="non-terminal residue" evidence="2">
    <location>
        <position position="88"/>
    </location>
</feature>
<sequence length="88" mass="10266">MCPSLCLLVRQLEELEAANPNLQRTPQSNELSLWRAERDTWKLIQKIHGERMKRDNDVEVPDVDSPYTSDNTLVEHLIKTDSSFHEAY</sequence>
<comment type="function">
    <text evidence="1">Functions as a component of the nuclear pore complex (NPC).</text>
</comment>
<dbReference type="GO" id="GO:0017056">
    <property type="term" value="F:structural constituent of nuclear pore"/>
    <property type="evidence" value="ECO:0007669"/>
    <property type="project" value="UniProtKB-UniRule"/>
</dbReference>
<keyword evidence="3" id="KW-1185">Reference proteome</keyword>
<dbReference type="GO" id="GO:0031965">
    <property type="term" value="C:nuclear membrane"/>
    <property type="evidence" value="ECO:0007669"/>
    <property type="project" value="UniProtKB-SubCell"/>
</dbReference>
<dbReference type="GO" id="GO:0005643">
    <property type="term" value="C:nuclear pore"/>
    <property type="evidence" value="ECO:0007669"/>
    <property type="project" value="UniProtKB-SubCell"/>
</dbReference>